<gene>
    <name evidence="9" type="ORF">BBAD15_g5979</name>
</gene>
<feature type="transmembrane region" description="Helical" evidence="8">
    <location>
        <begin position="42"/>
        <end position="68"/>
    </location>
</feature>
<protein>
    <submittedName>
        <fullName evidence="9">Zinc transporter ZIP9</fullName>
    </submittedName>
</protein>
<accession>A0A0A2VRE8</accession>
<dbReference type="Pfam" id="PF02535">
    <property type="entry name" value="Zip"/>
    <property type="match status" value="1"/>
</dbReference>
<proteinExistence type="predicted"/>
<feature type="transmembrane region" description="Helical" evidence="8">
    <location>
        <begin position="280"/>
        <end position="302"/>
    </location>
</feature>
<dbReference type="PANTHER" id="PTHR16133:SF0">
    <property type="entry name" value="ZINC_IRON REGULATED TRANSPORTER-RELATED PROTEIN 102B, ISOFORM E"/>
    <property type="match status" value="1"/>
</dbReference>
<evidence type="ECO:0000313" key="9">
    <source>
        <dbReference type="EMBL" id="KGQ08710.1"/>
    </source>
</evidence>
<dbReference type="PANTHER" id="PTHR16133">
    <property type="entry name" value="SOLUTE CARRIER FAMILY 39 ZINC TRANSPORTER , MEMBER 9-RELATED"/>
    <property type="match status" value="1"/>
</dbReference>
<dbReference type="OrthoDB" id="19859at2759"/>
<evidence type="ECO:0000256" key="5">
    <source>
        <dbReference type="ARBA" id="ARBA00023034"/>
    </source>
</evidence>
<keyword evidence="5" id="KW-0333">Golgi apparatus</keyword>
<feature type="transmembrane region" description="Helical" evidence="8">
    <location>
        <begin position="378"/>
        <end position="396"/>
    </location>
</feature>
<keyword evidence="4 8" id="KW-1133">Transmembrane helix</keyword>
<evidence type="ECO:0000256" key="1">
    <source>
        <dbReference type="ARBA" id="ARBA00004127"/>
    </source>
</evidence>
<feature type="transmembrane region" description="Helical" evidence="8">
    <location>
        <begin position="80"/>
        <end position="100"/>
    </location>
</feature>
<evidence type="ECO:0000256" key="7">
    <source>
        <dbReference type="SAM" id="MobiDB-lite"/>
    </source>
</evidence>
<evidence type="ECO:0000256" key="2">
    <source>
        <dbReference type="ARBA" id="ARBA00004394"/>
    </source>
</evidence>
<comment type="subcellular location">
    <subcellularLocation>
        <location evidence="1">Endomembrane system</location>
        <topology evidence="1">Multi-pass membrane protein</topology>
    </subcellularLocation>
    <subcellularLocation>
        <location evidence="2">Golgi apparatus membrane</location>
    </subcellularLocation>
</comment>
<evidence type="ECO:0000256" key="8">
    <source>
        <dbReference type="SAM" id="Phobius"/>
    </source>
</evidence>
<dbReference type="Proteomes" id="UP000030106">
    <property type="component" value="Unassembled WGS sequence"/>
</dbReference>
<sequence length="456" mass="47834">MVKTKCDTLLDNEALSRDSAASDKHSSASFADKKPQAAREGAIAAMAGLALLIVLCAIMAVASFFAGALPLSMNLSQSQLRLISSIGVGVLVGTSLIVIIPEGIEAASTTPIVAHDHKTGQLLRRVPRALAVEARSILAHDTSAATPAANDWYNEEAAEDDIVRRAAARANEEEGPTAPPTDTPSHTDPSADDHDKHADGEEAHSDVPTLEIGLSMVLGFILMFLIDRLPQHASDSLQSAPATQHISMDNLGGDRASADEERGFLGSFSLREAPRVARSMATTIGLVIHAAADGIAMGASAATSSMKLGFIIFVAIMIHKAPAAFGLTSVLLRQGLSKRAAKAHLLVFSLAAPAGALTTYMLVWLLGGGKMDESTGHWWTGMLLLFSGGTFLYVAMHAMEENGASHSHDQGPQSNGYMETNTNIPAKPSGPALRDTLATTVGMLVPLLTQIGGHHH</sequence>
<dbReference type="GO" id="GO:0006829">
    <property type="term" value="P:zinc ion transport"/>
    <property type="evidence" value="ECO:0007669"/>
    <property type="project" value="InterPro"/>
</dbReference>
<evidence type="ECO:0000313" key="10">
    <source>
        <dbReference type="Proteomes" id="UP000030106"/>
    </source>
</evidence>
<feature type="compositionally biased region" description="Basic and acidic residues" evidence="7">
    <location>
        <begin position="189"/>
        <end position="205"/>
    </location>
</feature>
<organism evidence="9 10">
    <name type="scientific">Beauveria bassiana D1-5</name>
    <dbReference type="NCBI Taxonomy" id="1245745"/>
    <lineage>
        <taxon>Eukaryota</taxon>
        <taxon>Fungi</taxon>
        <taxon>Dikarya</taxon>
        <taxon>Ascomycota</taxon>
        <taxon>Pezizomycotina</taxon>
        <taxon>Sordariomycetes</taxon>
        <taxon>Hypocreomycetidae</taxon>
        <taxon>Hypocreales</taxon>
        <taxon>Cordycipitaceae</taxon>
        <taxon>Beauveria</taxon>
    </lineage>
</organism>
<dbReference type="STRING" id="1245745.A0A0A2VRE8"/>
<dbReference type="InterPro" id="IPR003689">
    <property type="entry name" value="ZIP"/>
</dbReference>
<keyword evidence="3 8" id="KW-0812">Transmembrane</keyword>
<feature type="region of interest" description="Disordered" evidence="7">
    <location>
        <begin position="403"/>
        <end position="423"/>
    </location>
</feature>
<feature type="region of interest" description="Disordered" evidence="7">
    <location>
        <begin position="168"/>
        <end position="206"/>
    </location>
</feature>
<dbReference type="EMBL" id="ANFO01000556">
    <property type="protein sequence ID" value="KGQ08710.1"/>
    <property type="molecule type" value="Genomic_DNA"/>
</dbReference>
<evidence type="ECO:0000256" key="3">
    <source>
        <dbReference type="ARBA" id="ARBA00022692"/>
    </source>
</evidence>
<comment type="caution">
    <text evidence="9">The sequence shown here is derived from an EMBL/GenBank/DDBJ whole genome shotgun (WGS) entry which is preliminary data.</text>
</comment>
<feature type="transmembrane region" description="Helical" evidence="8">
    <location>
        <begin position="344"/>
        <end position="366"/>
    </location>
</feature>
<dbReference type="GO" id="GO:0000139">
    <property type="term" value="C:Golgi membrane"/>
    <property type="evidence" value="ECO:0007669"/>
    <property type="project" value="UniProtKB-SubCell"/>
</dbReference>
<keyword evidence="6 8" id="KW-0472">Membrane</keyword>
<reference evidence="9 10" key="1">
    <citation type="submission" date="2012-10" db="EMBL/GenBank/DDBJ databases">
        <title>Genome sequencing and analysis of entomopathogenic fungi Beauveria bassiana D1-5.</title>
        <authorList>
            <person name="Li Q."/>
            <person name="Wang L."/>
            <person name="Zhang Z."/>
            <person name="Wang Q."/>
            <person name="Ren J."/>
            <person name="Wang M."/>
            <person name="Xu W."/>
            <person name="Wang J."/>
            <person name="Lu Y."/>
            <person name="Du Q."/>
            <person name="Sun Z."/>
        </authorList>
    </citation>
    <scope>NUCLEOTIDE SEQUENCE [LARGE SCALE GENOMIC DNA]</scope>
    <source>
        <strain evidence="9 10">D1-5</strain>
    </source>
</reference>
<dbReference type="AlphaFoldDB" id="A0A0A2VRE8"/>
<dbReference type="GO" id="GO:0046873">
    <property type="term" value="F:metal ion transmembrane transporter activity"/>
    <property type="evidence" value="ECO:0007669"/>
    <property type="project" value="InterPro"/>
</dbReference>
<feature type="transmembrane region" description="Helical" evidence="8">
    <location>
        <begin position="308"/>
        <end position="332"/>
    </location>
</feature>
<dbReference type="InterPro" id="IPR045891">
    <property type="entry name" value="ZIP9"/>
</dbReference>
<feature type="compositionally biased region" description="Polar residues" evidence="7">
    <location>
        <begin position="410"/>
        <end position="423"/>
    </location>
</feature>
<dbReference type="eggNOG" id="KOG3907">
    <property type="taxonomic scope" value="Eukaryota"/>
</dbReference>
<name>A0A0A2VRE8_BEABA</name>
<dbReference type="HOGENOM" id="CLU_028824_0_0_1"/>
<evidence type="ECO:0000256" key="4">
    <source>
        <dbReference type="ARBA" id="ARBA00022989"/>
    </source>
</evidence>
<evidence type="ECO:0000256" key="6">
    <source>
        <dbReference type="ARBA" id="ARBA00023136"/>
    </source>
</evidence>